<dbReference type="Proteomes" id="UP000094243">
    <property type="component" value="Unassembled WGS sequence"/>
</dbReference>
<reference evidence="3" key="1">
    <citation type="submission" date="2016-09" db="EMBL/GenBank/DDBJ databases">
        <authorList>
            <person name="Greninger A.L."/>
            <person name="Jerome K.R."/>
            <person name="Mcnair B."/>
            <person name="Wallis C."/>
            <person name="Fang F."/>
        </authorList>
    </citation>
    <scope>NUCLEOTIDE SEQUENCE [LARGE SCALE GENOMIC DNA]</scope>
    <source>
        <strain evidence="3">M7</strain>
    </source>
</reference>
<accession>A0A1E3S2U6</accession>
<name>A0A1E3S2U6_9MYCO</name>
<dbReference type="RefSeq" id="WP_069403350.1">
    <property type="nucleotide sequence ID" value="NZ_JBHRZJ010000014.1"/>
</dbReference>
<dbReference type="InterPro" id="IPR029056">
    <property type="entry name" value="Ribokinase-like"/>
</dbReference>
<comment type="caution">
    <text evidence="2">The sequence shown here is derived from an EMBL/GenBank/DDBJ whole genome shotgun (WGS) entry which is preliminary data.</text>
</comment>
<dbReference type="SUPFAM" id="SSF53613">
    <property type="entry name" value="Ribokinase-like"/>
    <property type="match status" value="1"/>
</dbReference>
<feature type="region of interest" description="Disordered" evidence="1">
    <location>
        <begin position="87"/>
        <end position="116"/>
    </location>
</feature>
<evidence type="ECO:0000313" key="2">
    <source>
        <dbReference type="EMBL" id="ODQ96430.1"/>
    </source>
</evidence>
<protein>
    <submittedName>
        <fullName evidence="2">Uncharacterized protein</fullName>
    </submittedName>
</protein>
<keyword evidence="3" id="KW-1185">Reference proteome</keyword>
<dbReference type="EMBL" id="MIGZ01000003">
    <property type="protein sequence ID" value="ODQ96430.1"/>
    <property type="molecule type" value="Genomic_DNA"/>
</dbReference>
<dbReference type="Gene3D" id="3.40.1190.20">
    <property type="match status" value="1"/>
</dbReference>
<organism evidence="2 3">
    <name type="scientific">Mycolicibacterium holsaticum</name>
    <dbReference type="NCBI Taxonomy" id="152142"/>
    <lineage>
        <taxon>Bacteria</taxon>
        <taxon>Bacillati</taxon>
        <taxon>Actinomycetota</taxon>
        <taxon>Actinomycetes</taxon>
        <taxon>Mycobacteriales</taxon>
        <taxon>Mycobacteriaceae</taxon>
        <taxon>Mycolicibacterium</taxon>
    </lineage>
</organism>
<dbReference type="AlphaFoldDB" id="A0A1E3S2U6"/>
<evidence type="ECO:0000313" key="3">
    <source>
        <dbReference type="Proteomes" id="UP000094243"/>
    </source>
</evidence>
<sequence>MTHGRVLLSGPQDDRVVPAPTFTRRLCTDLGANGCLVAADLAGERLKAVLASKPDLIKVSHKELLENGRSKSEEAADLTKAMEAMRDDGAGTLVVSRRVGSRRRDGHRGAPPRGWR</sequence>
<evidence type="ECO:0000256" key="1">
    <source>
        <dbReference type="SAM" id="MobiDB-lite"/>
    </source>
</evidence>
<gene>
    <name evidence="2" type="ORF">BHQ17_00925</name>
</gene>
<proteinExistence type="predicted"/>